<accession>A0A0N4TGI7</accession>
<keyword evidence="2" id="KW-1185">Reference proteome</keyword>
<sequence>MLKEEEERRTTQELANFPRIVLFCLITVELDSHGDIRERYLPQLLSSILTTVAEKNVASIDGQLLVRLLIVAKAILNEVNQSAVVMEAGR</sequence>
<dbReference type="STRING" id="6280.A0A0N4TGI7"/>
<name>A0A0N4TGI7_BRUPA</name>
<dbReference type="Proteomes" id="UP000278627">
    <property type="component" value="Unassembled WGS sequence"/>
</dbReference>
<evidence type="ECO:0000313" key="1">
    <source>
        <dbReference type="EMBL" id="VDN88470.1"/>
    </source>
</evidence>
<protein>
    <submittedName>
        <fullName evidence="3">DCB domain-containing protein</fullName>
    </submittedName>
</protein>
<reference evidence="1 2" key="2">
    <citation type="submission" date="2018-11" db="EMBL/GenBank/DDBJ databases">
        <authorList>
            <consortium name="Pathogen Informatics"/>
        </authorList>
    </citation>
    <scope>NUCLEOTIDE SEQUENCE [LARGE SCALE GENOMIC DNA]</scope>
</reference>
<dbReference type="AlphaFoldDB" id="A0A0N4TGI7"/>
<gene>
    <name evidence="1" type="ORF">BPAG_LOCUS7284</name>
</gene>
<dbReference type="WBParaSite" id="BPAG_0000732501-mRNA-1">
    <property type="protein sequence ID" value="BPAG_0000732501-mRNA-1"/>
    <property type="gene ID" value="BPAG_0000732501"/>
</dbReference>
<reference evidence="3" key="1">
    <citation type="submission" date="2017-02" db="UniProtKB">
        <authorList>
            <consortium name="WormBaseParasite"/>
        </authorList>
    </citation>
    <scope>IDENTIFICATION</scope>
</reference>
<evidence type="ECO:0000313" key="3">
    <source>
        <dbReference type="WBParaSite" id="BPAG_0000732501-mRNA-1"/>
    </source>
</evidence>
<proteinExistence type="predicted"/>
<organism evidence="3">
    <name type="scientific">Brugia pahangi</name>
    <name type="common">Filarial nematode worm</name>
    <dbReference type="NCBI Taxonomy" id="6280"/>
    <lineage>
        <taxon>Eukaryota</taxon>
        <taxon>Metazoa</taxon>
        <taxon>Ecdysozoa</taxon>
        <taxon>Nematoda</taxon>
        <taxon>Chromadorea</taxon>
        <taxon>Rhabditida</taxon>
        <taxon>Spirurina</taxon>
        <taxon>Spiruromorpha</taxon>
        <taxon>Filarioidea</taxon>
        <taxon>Onchocercidae</taxon>
        <taxon>Brugia</taxon>
    </lineage>
</organism>
<evidence type="ECO:0000313" key="2">
    <source>
        <dbReference type="Proteomes" id="UP000278627"/>
    </source>
</evidence>
<dbReference type="EMBL" id="UZAD01008022">
    <property type="protein sequence ID" value="VDN88470.1"/>
    <property type="molecule type" value="Genomic_DNA"/>
</dbReference>